<dbReference type="Proteomes" id="UP001157418">
    <property type="component" value="Unassembled WGS sequence"/>
</dbReference>
<dbReference type="GO" id="GO:0098542">
    <property type="term" value="P:defense response to other organism"/>
    <property type="evidence" value="ECO:0007669"/>
    <property type="project" value="InterPro"/>
</dbReference>
<sequence>MRRLIFFLSSSSILTQTTRHRALFLRLSQFLFRSIFCIDILILLIWQFWLISISLPKFHLETITISNFHEAQTAGDLDVHFILRNPNLKVTLHYDGIQAAVWYWHILLDRSSVPGFVQGPKNKTAIRTRFSSFHGFNVDGESKSGHVVINFDFRMMATYRPSAWGAKRKSFKVYCHGLQVDVSLKIHGGKMIGGWKNCMADGVFFSVNSPHFGIFNDHQ</sequence>
<dbReference type="PANTHER" id="PTHR31234:SF2">
    <property type="entry name" value="OS05G0199100 PROTEIN"/>
    <property type="match status" value="1"/>
</dbReference>
<evidence type="ECO:0000256" key="3">
    <source>
        <dbReference type="SAM" id="Phobius"/>
    </source>
</evidence>
<accession>A0AAU9LES8</accession>
<proteinExistence type="predicted"/>
<dbReference type="EMBL" id="CAKMRJ010000001">
    <property type="protein sequence ID" value="CAH1412535.1"/>
    <property type="molecule type" value="Genomic_DNA"/>
</dbReference>
<comment type="subcellular location">
    <subcellularLocation>
        <location evidence="1">Membrane</location>
    </subcellularLocation>
</comment>
<feature type="transmembrane region" description="Helical" evidence="3">
    <location>
        <begin position="31"/>
        <end position="51"/>
    </location>
</feature>
<protein>
    <recommendedName>
        <fullName evidence="6">Late embryogenesis abundant protein LEA-2 subgroup domain-containing protein</fullName>
    </recommendedName>
</protein>
<evidence type="ECO:0000256" key="2">
    <source>
        <dbReference type="ARBA" id="ARBA00023136"/>
    </source>
</evidence>
<reference evidence="4 5" key="1">
    <citation type="submission" date="2022-01" db="EMBL/GenBank/DDBJ databases">
        <authorList>
            <person name="Xiong W."/>
            <person name="Schranz E."/>
        </authorList>
    </citation>
    <scope>NUCLEOTIDE SEQUENCE [LARGE SCALE GENOMIC DNA]</scope>
</reference>
<dbReference type="PANTHER" id="PTHR31234">
    <property type="entry name" value="LATE EMBRYOGENESIS ABUNDANT (LEA) HYDROXYPROLINE-RICH GLYCOPROTEIN FAMILY"/>
    <property type="match status" value="1"/>
</dbReference>
<keyword evidence="3" id="KW-1133">Transmembrane helix</keyword>
<keyword evidence="5" id="KW-1185">Reference proteome</keyword>
<comment type="caution">
    <text evidence="4">The sequence shown here is derived from an EMBL/GenBank/DDBJ whole genome shotgun (WGS) entry which is preliminary data.</text>
</comment>
<evidence type="ECO:0000313" key="4">
    <source>
        <dbReference type="EMBL" id="CAH1412535.1"/>
    </source>
</evidence>
<gene>
    <name evidence="4" type="ORF">LVIROSA_LOCUS546</name>
</gene>
<evidence type="ECO:0000313" key="5">
    <source>
        <dbReference type="Proteomes" id="UP001157418"/>
    </source>
</evidence>
<name>A0AAU9LES8_9ASTR</name>
<evidence type="ECO:0008006" key="6">
    <source>
        <dbReference type="Google" id="ProtNLM"/>
    </source>
</evidence>
<evidence type="ECO:0000256" key="1">
    <source>
        <dbReference type="ARBA" id="ARBA00004370"/>
    </source>
</evidence>
<keyword evidence="3" id="KW-0812">Transmembrane</keyword>
<organism evidence="4 5">
    <name type="scientific">Lactuca virosa</name>
    <dbReference type="NCBI Taxonomy" id="75947"/>
    <lineage>
        <taxon>Eukaryota</taxon>
        <taxon>Viridiplantae</taxon>
        <taxon>Streptophyta</taxon>
        <taxon>Embryophyta</taxon>
        <taxon>Tracheophyta</taxon>
        <taxon>Spermatophyta</taxon>
        <taxon>Magnoliopsida</taxon>
        <taxon>eudicotyledons</taxon>
        <taxon>Gunneridae</taxon>
        <taxon>Pentapetalae</taxon>
        <taxon>asterids</taxon>
        <taxon>campanulids</taxon>
        <taxon>Asterales</taxon>
        <taxon>Asteraceae</taxon>
        <taxon>Cichorioideae</taxon>
        <taxon>Cichorieae</taxon>
        <taxon>Lactucinae</taxon>
        <taxon>Lactuca</taxon>
    </lineage>
</organism>
<dbReference type="InterPro" id="IPR044839">
    <property type="entry name" value="NDR1-like"/>
</dbReference>
<dbReference type="AlphaFoldDB" id="A0AAU9LES8"/>
<dbReference type="GO" id="GO:0005886">
    <property type="term" value="C:plasma membrane"/>
    <property type="evidence" value="ECO:0007669"/>
    <property type="project" value="TreeGrafter"/>
</dbReference>
<keyword evidence="2 3" id="KW-0472">Membrane</keyword>